<evidence type="ECO:0000256" key="6">
    <source>
        <dbReference type="ARBA" id="ARBA00022605"/>
    </source>
</evidence>
<accession>A0A559JAN0</accession>
<dbReference type="EMBL" id="VNJJ01000014">
    <property type="protein sequence ID" value="TVX96901.1"/>
    <property type="molecule type" value="Genomic_DNA"/>
</dbReference>
<dbReference type="PROSITE" id="PS00665">
    <property type="entry name" value="DHDPS_1"/>
    <property type="match status" value="1"/>
</dbReference>
<feature type="active site" description="Proton donor/acceptor" evidence="12 14">
    <location>
        <position position="140"/>
    </location>
</feature>
<evidence type="ECO:0000256" key="3">
    <source>
        <dbReference type="ARBA" id="ARBA00007592"/>
    </source>
</evidence>
<keyword evidence="6 12" id="KW-0028">Amino-acid biosynthesis</keyword>
<proteinExistence type="inferred from homology"/>
<evidence type="ECO:0000256" key="7">
    <source>
        <dbReference type="ARBA" id="ARBA00022915"/>
    </source>
</evidence>
<evidence type="ECO:0000256" key="15">
    <source>
        <dbReference type="PIRSR" id="PIRSR001365-2"/>
    </source>
</evidence>
<dbReference type="GO" id="GO:0008840">
    <property type="term" value="F:4-hydroxy-tetrahydrodipicolinate synthase activity"/>
    <property type="evidence" value="ECO:0007669"/>
    <property type="project" value="UniProtKB-UniRule"/>
</dbReference>
<evidence type="ECO:0000256" key="12">
    <source>
        <dbReference type="HAMAP-Rule" id="MF_00418"/>
    </source>
</evidence>
<evidence type="ECO:0000313" key="16">
    <source>
        <dbReference type="EMBL" id="TVX96901.1"/>
    </source>
</evidence>
<feature type="active site" description="Schiff-base intermediate with substrate" evidence="12 14">
    <location>
        <position position="168"/>
    </location>
</feature>
<dbReference type="PANTHER" id="PTHR12128">
    <property type="entry name" value="DIHYDRODIPICOLINATE SYNTHASE"/>
    <property type="match status" value="1"/>
</dbReference>
<evidence type="ECO:0000256" key="4">
    <source>
        <dbReference type="ARBA" id="ARBA00012086"/>
    </source>
</evidence>
<dbReference type="OrthoDB" id="9782828at2"/>
<evidence type="ECO:0000256" key="10">
    <source>
        <dbReference type="ARBA" id="ARBA00023270"/>
    </source>
</evidence>
<dbReference type="Proteomes" id="UP000316330">
    <property type="component" value="Unassembled WGS sequence"/>
</dbReference>
<feature type="binding site" evidence="12 15">
    <location>
        <position position="50"/>
    </location>
    <ligand>
        <name>pyruvate</name>
        <dbReference type="ChEBI" id="CHEBI:15361"/>
    </ligand>
</feature>
<dbReference type="GO" id="GO:0005737">
    <property type="term" value="C:cytoplasm"/>
    <property type="evidence" value="ECO:0007669"/>
    <property type="project" value="UniProtKB-SubCell"/>
</dbReference>
<dbReference type="InterPro" id="IPR020624">
    <property type="entry name" value="Schiff_base-form_aldolases_CS"/>
</dbReference>
<dbReference type="GO" id="GO:0019877">
    <property type="term" value="P:diaminopimelate biosynthetic process"/>
    <property type="evidence" value="ECO:0007669"/>
    <property type="project" value="UniProtKB-UniRule"/>
</dbReference>
<dbReference type="SMART" id="SM01130">
    <property type="entry name" value="DHDPS"/>
    <property type="match status" value="1"/>
</dbReference>
<dbReference type="PIRSF" id="PIRSF001365">
    <property type="entry name" value="DHDPS"/>
    <property type="match status" value="1"/>
</dbReference>
<comment type="pathway">
    <text evidence="2 12">Amino-acid biosynthesis; L-lysine biosynthesis via DAP pathway; (S)-tetrahydrodipicolinate from L-aspartate: step 3/4.</text>
</comment>
<dbReference type="AlphaFoldDB" id="A0A559JAN0"/>
<comment type="caution">
    <text evidence="12">Was originally thought to be a dihydrodipicolinate synthase (DHDPS), catalyzing the condensation of (S)-aspartate-beta-semialdehyde [(S)-ASA] and pyruvate to dihydrodipicolinate (DHDP). However, it was shown in E.coli that the product of the enzymatic reaction is not dihydrodipicolinate but in fact (4S)-4-hydroxy-2,3,4,5-tetrahydro-(2S)-dipicolinic acid (HTPA), and that the consecutive dehydration reaction leading to DHDP is not spontaneous but catalyzed by DapB.</text>
</comment>
<reference evidence="16 17" key="1">
    <citation type="submission" date="2019-07" db="EMBL/GenBank/DDBJ databases">
        <authorList>
            <person name="Kim J."/>
        </authorList>
    </citation>
    <scope>NUCLEOTIDE SEQUENCE [LARGE SCALE GENOMIC DNA]</scope>
    <source>
        <strain evidence="16 17">G13</strain>
    </source>
</reference>
<dbReference type="Gene3D" id="3.20.20.70">
    <property type="entry name" value="Aldolase class I"/>
    <property type="match status" value="1"/>
</dbReference>
<evidence type="ECO:0000256" key="9">
    <source>
        <dbReference type="ARBA" id="ARBA00023239"/>
    </source>
</evidence>
<name>A0A559JAN0_9BACL</name>
<feature type="site" description="Part of a proton relay during catalysis" evidence="12">
    <location>
        <position position="49"/>
    </location>
</feature>
<comment type="function">
    <text evidence="1 12">Catalyzes the condensation of (S)-aspartate-beta-semialdehyde [(S)-ASA] and pyruvate to 4-hydroxy-tetrahydrodipicolinate (HTPA).</text>
</comment>
<keyword evidence="9 12" id="KW-0456">Lyase</keyword>
<dbReference type="InterPro" id="IPR002220">
    <property type="entry name" value="DapA-like"/>
</dbReference>
<evidence type="ECO:0000256" key="5">
    <source>
        <dbReference type="ARBA" id="ARBA00022490"/>
    </source>
</evidence>
<sequence length="294" mass="32139">MLKERDLKGVYVPVVTPFLANGELDPLSYENYLNRLLAQDIQGIVVNGTTGESPTVRWEEVEELVRLSRIAAENANKRVPIVIGTGTNDTATTVKRTEMAGLLGADAVLVSTPYYNRPSQEGIIEHYRTVARTGVPVIAYEVPARTGVRLTVDTVRRILELDGVIGLKDSSGGIELVSELTRLGAKPVLCGEDIYYHAMLSQGATGGIVASANVRTSEFVEVSHLAGQGDIRSAKKAFDRLVPLIRALFQESNPSPLKWLLAWQDEISSDTVRLPMTPITPELRAQLELIFSSK</sequence>
<evidence type="ECO:0000256" key="11">
    <source>
        <dbReference type="ARBA" id="ARBA00047836"/>
    </source>
</evidence>
<evidence type="ECO:0000256" key="14">
    <source>
        <dbReference type="PIRSR" id="PIRSR001365-1"/>
    </source>
</evidence>
<dbReference type="HAMAP" id="MF_00418">
    <property type="entry name" value="DapA"/>
    <property type="match status" value="1"/>
</dbReference>
<dbReference type="CDD" id="cd00950">
    <property type="entry name" value="DHDPS"/>
    <property type="match status" value="1"/>
</dbReference>
<evidence type="ECO:0000256" key="1">
    <source>
        <dbReference type="ARBA" id="ARBA00003294"/>
    </source>
</evidence>
<gene>
    <name evidence="12 16" type="primary">dapA</name>
    <name evidence="16" type="ORF">FPZ45_20110</name>
</gene>
<dbReference type="Pfam" id="PF00701">
    <property type="entry name" value="DHDPS"/>
    <property type="match status" value="1"/>
</dbReference>
<feature type="site" description="Part of a proton relay during catalysis" evidence="12">
    <location>
        <position position="115"/>
    </location>
</feature>
<keyword evidence="5 12" id="KW-0963">Cytoplasm</keyword>
<dbReference type="GO" id="GO:0009089">
    <property type="term" value="P:lysine biosynthetic process via diaminopimelate"/>
    <property type="evidence" value="ECO:0007669"/>
    <property type="project" value="UniProtKB-UniRule"/>
</dbReference>
<keyword evidence="10 12" id="KW-0704">Schiff base</keyword>
<dbReference type="RefSeq" id="WP_144705827.1">
    <property type="nucleotide sequence ID" value="NZ_VNJJ01000014.1"/>
</dbReference>
<dbReference type="EC" id="4.3.3.7" evidence="4 12"/>
<comment type="caution">
    <text evidence="16">The sequence shown here is derived from an EMBL/GenBank/DDBJ whole genome shotgun (WGS) entry which is preliminary data.</text>
</comment>
<evidence type="ECO:0000256" key="8">
    <source>
        <dbReference type="ARBA" id="ARBA00023154"/>
    </source>
</evidence>
<organism evidence="16 17">
    <name type="scientific">Cohnella terricola</name>
    <dbReference type="NCBI Taxonomy" id="1289167"/>
    <lineage>
        <taxon>Bacteria</taxon>
        <taxon>Bacillati</taxon>
        <taxon>Bacillota</taxon>
        <taxon>Bacilli</taxon>
        <taxon>Bacillales</taxon>
        <taxon>Paenibacillaceae</taxon>
        <taxon>Cohnella</taxon>
    </lineage>
</organism>
<keyword evidence="8 12" id="KW-0457">Lysine biosynthesis</keyword>
<dbReference type="SUPFAM" id="SSF51569">
    <property type="entry name" value="Aldolase"/>
    <property type="match status" value="1"/>
</dbReference>
<dbReference type="PANTHER" id="PTHR12128:SF66">
    <property type="entry name" value="4-HYDROXY-2-OXOGLUTARATE ALDOLASE, MITOCHONDRIAL"/>
    <property type="match status" value="1"/>
</dbReference>
<comment type="similarity">
    <text evidence="3 12 13">Belongs to the DapA family.</text>
</comment>
<evidence type="ECO:0000256" key="13">
    <source>
        <dbReference type="PIRNR" id="PIRNR001365"/>
    </source>
</evidence>
<dbReference type="InterPro" id="IPR013785">
    <property type="entry name" value="Aldolase_TIM"/>
</dbReference>
<evidence type="ECO:0000256" key="2">
    <source>
        <dbReference type="ARBA" id="ARBA00005120"/>
    </source>
</evidence>
<dbReference type="InterPro" id="IPR005263">
    <property type="entry name" value="DapA"/>
</dbReference>
<dbReference type="PRINTS" id="PR00146">
    <property type="entry name" value="DHPICSNTHASE"/>
</dbReference>
<comment type="subcellular location">
    <subcellularLocation>
        <location evidence="12">Cytoplasm</location>
    </subcellularLocation>
</comment>
<keyword evidence="17" id="KW-1185">Reference proteome</keyword>
<comment type="catalytic activity">
    <reaction evidence="11 12">
        <text>L-aspartate 4-semialdehyde + pyruvate = (2S,4S)-4-hydroxy-2,3,4,5-tetrahydrodipicolinate + H2O + H(+)</text>
        <dbReference type="Rhea" id="RHEA:34171"/>
        <dbReference type="ChEBI" id="CHEBI:15361"/>
        <dbReference type="ChEBI" id="CHEBI:15377"/>
        <dbReference type="ChEBI" id="CHEBI:15378"/>
        <dbReference type="ChEBI" id="CHEBI:67139"/>
        <dbReference type="ChEBI" id="CHEBI:537519"/>
        <dbReference type="EC" id="4.3.3.7"/>
    </reaction>
</comment>
<comment type="subunit">
    <text evidence="12">Homotetramer; dimer of dimers.</text>
</comment>
<keyword evidence="7 12" id="KW-0220">Diaminopimelate biosynthesis</keyword>
<feature type="binding site" evidence="12 15">
    <location>
        <position position="208"/>
    </location>
    <ligand>
        <name>pyruvate</name>
        <dbReference type="ChEBI" id="CHEBI:15361"/>
    </ligand>
</feature>
<protein>
    <recommendedName>
        <fullName evidence="4 12">4-hydroxy-tetrahydrodipicolinate synthase</fullName>
        <shortName evidence="12">HTPA synthase</shortName>
        <ecNumber evidence="4 12">4.3.3.7</ecNumber>
    </recommendedName>
</protein>
<dbReference type="NCBIfam" id="TIGR00674">
    <property type="entry name" value="dapA"/>
    <property type="match status" value="1"/>
</dbReference>
<dbReference type="UniPathway" id="UPA00034">
    <property type="reaction ID" value="UER00017"/>
</dbReference>
<evidence type="ECO:0000313" key="17">
    <source>
        <dbReference type="Proteomes" id="UP000316330"/>
    </source>
</evidence>